<dbReference type="Pfam" id="PF13181">
    <property type="entry name" value="TPR_8"/>
    <property type="match status" value="1"/>
</dbReference>
<dbReference type="PANTHER" id="PTHR22904:SF523">
    <property type="entry name" value="STRESS-INDUCED-PHOSPHOPROTEIN 1"/>
    <property type="match status" value="1"/>
</dbReference>
<feature type="repeat" description="TPR" evidence="7">
    <location>
        <begin position="471"/>
        <end position="504"/>
    </location>
</feature>
<dbReference type="Proteomes" id="UP000192578">
    <property type="component" value="Unassembled WGS sequence"/>
</dbReference>
<dbReference type="EMBL" id="MTYJ01000158">
    <property type="protein sequence ID" value="OQV11929.1"/>
    <property type="molecule type" value="Genomic_DNA"/>
</dbReference>
<feature type="compositionally biased region" description="Low complexity" evidence="8">
    <location>
        <begin position="239"/>
        <end position="249"/>
    </location>
</feature>
<gene>
    <name evidence="10" type="ORF">BV898_13807</name>
</gene>
<dbReference type="InterPro" id="IPR011990">
    <property type="entry name" value="TPR-like_helical_dom_sf"/>
</dbReference>
<comment type="subcellular location">
    <subcellularLocation>
        <location evidence="4">Dynein axonemal particle</location>
    </subcellularLocation>
</comment>
<keyword evidence="11" id="KW-1185">Reference proteome</keyword>
<feature type="compositionally biased region" description="Gly residues" evidence="8">
    <location>
        <begin position="123"/>
        <end position="144"/>
    </location>
</feature>
<name>A0A1W0W9P3_HYPEX</name>
<dbReference type="InterPro" id="IPR041243">
    <property type="entry name" value="STI1/HOP_DP"/>
</dbReference>
<dbReference type="FunFam" id="1.10.260.100:FF:000002">
    <property type="entry name" value="Stress-induced-phosphoprotein 1 (Hsp70/Hsp90-organizing)"/>
    <property type="match status" value="1"/>
</dbReference>
<feature type="repeat" description="TPR" evidence="7">
    <location>
        <begin position="343"/>
        <end position="376"/>
    </location>
</feature>
<evidence type="ECO:0000256" key="3">
    <source>
        <dbReference type="ARBA" id="ARBA00022803"/>
    </source>
</evidence>
<dbReference type="InterPro" id="IPR019734">
    <property type="entry name" value="TPR_rpt"/>
</dbReference>
<dbReference type="FunFam" id="1.25.40.10:FF:000020">
    <property type="entry name" value="Stress-induced phosphoprotein 1"/>
    <property type="match status" value="1"/>
</dbReference>
<feature type="domain" description="STI1" evidence="9">
    <location>
        <begin position="150"/>
        <end position="189"/>
    </location>
</feature>
<feature type="region of interest" description="Disordered" evidence="8">
    <location>
        <begin position="122"/>
        <end position="156"/>
    </location>
</feature>
<dbReference type="Gene3D" id="1.25.40.10">
    <property type="entry name" value="Tetratricopeptide repeat domain"/>
    <property type="match status" value="3"/>
</dbReference>
<dbReference type="FunFam" id="1.25.40.10:FF:000027">
    <property type="entry name" value="stress-induced-phosphoprotein 1 isoform X1"/>
    <property type="match status" value="1"/>
</dbReference>
<reference evidence="11" key="1">
    <citation type="submission" date="2017-01" db="EMBL/GenBank/DDBJ databases">
        <title>Comparative genomics of anhydrobiosis in the tardigrade Hypsibius dujardini.</title>
        <authorList>
            <person name="Yoshida Y."/>
            <person name="Koutsovoulos G."/>
            <person name="Laetsch D."/>
            <person name="Stevens L."/>
            <person name="Kumar S."/>
            <person name="Horikawa D."/>
            <person name="Ishino K."/>
            <person name="Komine S."/>
            <person name="Tomita M."/>
            <person name="Blaxter M."/>
            <person name="Arakawa K."/>
        </authorList>
    </citation>
    <scope>NUCLEOTIDE SEQUENCE [LARGE SCALE GENOMIC DNA]</scope>
    <source>
        <strain evidence="11">Z151</strain>
    </source>
</reference>
<dbReference type="SMART" id="SM00727">
    <property type="entry name" value="STI1"/>
    <property type="match status" value="2"/>
</dbReference>
<keyword evidence="1" id="KW-0963">Cytoplasm</keyword>
<evidence type="ECO:0000256" key="4">
    <source>
        <dbReference type="ARBA" id="ARBA00024190"/>
    </source>
</evidence>
<feature type="repeat" description="TPR" evidence="7">
    <location>
        <begin position="73"/>
        <end position="106"/>
    </location>
</feature>
<dbReference type="Gene3D" id="1.10.260.100">
    <property type="match status" value="2"/>
</dbReference>
<dbReference type="SMART" id="SM00028">
    <property type="entry name" value="TPR"/>
    <property type="match status" value="9"/>
</dbReference>
<evidence type="ECO:0000313" key="11">
    <source>
        <dbReference type="Proteomes" id="UP000192578"/>
    </source>
</evidence>
<feature type="repeat" description="TPR" evidence="7">
    <location>
        <begin position="268"/>
        <end position="301"/>
    </location>
</feature>
<evidence type="ECO:0000313" key="10">
    <source>
        <dbReference type="EMBL" id="OQV11929.1"/>
    </source>
</evidence>
<dbReference type="OrthoDB" id="2423701at2759"/>
<dbReference type="PROSITE" id="PS50005">
    <property type="entry name" value="TPR"/>
    <property type="match status" value="6"/>
</dbReference>
<dbReference type="PANTHER" id="PTHR22904">
    <property type="entry name" value="TPR REPEAT CONTAINING PROTEIN"/>
    <property type="match status" value="1"/>
</dbReference>
<protein>
    <recommendedName>
        <fullName evidence="5">Stress-induced-phosphoprotein 1</fullName>
    </recommendedName>
</protein>
<accession>A0A1W0W9P3</accession>
<feature type="domain" description="STI1" evidence="9">
    <location>
        <begin position="532"/>
        <end position="571"/>
    </location>
</feature>
<dbReference type="GO" id="GO:0051879">
    <property type="term" value="F:Hsp90 protein binding"/>
    <property type="evidence" value="ECO:0007669"/>
    <property type="project" value="TreeGrafter"/>
</dbReference>
<comment type="function">
    <text evidence="6">Acts as a co-chaperone for HSP90AA1. Mediates the association of the molecular chaperones HSPA8/HSC70 and HSP90.</text>
</comment>
<evidence type="ECO:0000259" key="9">
    <source>
        <dbReference type="SMART" id="SM00727"/>
    </source>
</evidence>
<comment type="caution">
    <text evidence="10">The sequence shown here is derived from an EMBL/GenBank/DDBJ whole genome shotgun (WGS) entry which is preliminary data.</text>
</comment>
<dbReference type="InterPro" id="IPR006636">
    <property type="entry name" value="STI1_HS-bd"/>
</dbReference>
<feature type="compositionally biased region" description="Basic and acidic residues" evidence="8">
    <location>
        <begin position="250"/>
        <end position="270"/>
    </location>
</feature>
<dbReference type="FunFam" id="1.25.40.10:FF:000010">
    <property type="entry name" value="Stress-induced phosphoprotein 1"/>
    <property type="match status" value="1"/>
</dbReference>
<dbReference type="Pfam" id="PF13424">
    <property type="entry name" value="TPR_12"/>
    <property type="match status" value="1"/>
</dbReference>
<sequence>MDPKVAELKDKGNAALQADRLAEAIQAYTEAIQLDSANEILYSNRSAAFAKNGQYDLALEDAEKAVGVKPTWGKGYSRKGAALAYLKRHEEAVQAYEEGLKHDPGNQQLKDGLAEVRAAAANTGGGRGGGAFPSGPGGGAGGGFPNPFAGPGLMEKLQNDPRTREFANQPDFQNIIRNLQANPSSLMTHLSDPRVSKALSVLLGVDLSAMGGGAGGMDDDDAEMEDADAPFTSPKPHQSTASSSSTPAPKKGDPKERPKNLTEEQKKAWDEKDIGNEAYKKKDFETALKHYDAAIELDPTNVTYQTNKAAVLFEQGKHQDCIELCMKAIEIGRENRADYQLIAKAFGRIGGAYVKLGDYKSAKTYYEKSLAEHRDPAIVKKVQEIKKTIQEEQRKADINPELAEEEKNKGNEFFKKGDYPTALKHYSEAIKRNPSDAKLYSNRAAAYTKLLEFSLGIKDCDECLKLDPSFVKAHIRKASILLAMKQPSKAAHSFEKALQLDPDNQEAREGLAKVTLENQSNPEEARRRAMEDPEIQEILGDPAMRMILEQMQKDPRAVRDHLKNPEVASRLEKLVAAGLVGMR</sequence>
<feature type="region of interest" description="Disordered" evidence="8">
    <location>
        <begin position="213"/>
        <end position="270"/>
    </location>
</feature>
<keyword evidence="2" id="KW-0677">Repeat</keyword>
<dbReference type="FunFam" id="1.10.260.100:FF:000004">
    <property type="entry name" value="Putative stress-induced-phosphoprotein 1"/>
    <property type="match status" value="1"/>
</dbReference>
<keyword evidence="3 7" id="KW-0802">TPR repeat</keyword>
<evidence type="ECO:0000256" key="1">
    <source>
        <dbReference type="ARBA" id="ARBA00022490"/>
    </source>
</evidence>
<evidence type="ECO:0000256" key="2">
    <source>
        <dbReference type="ARBA" id="ARBA00022737"/>
    </source>
</evidence>
<evidence type="ECO:0000256" key="8">
    <source>
        <dbReference type="SAM" id="MobiDB-lite"/>
    </source>
</evidence>
<dbReference type="Pfam" id="PF17830">
    <property type="entry name" value="STI1-HOP_DP"/>
    <property type="match status" value="2"/>
</dbReference>
<proteinExistence type="predicted"/>
<dbReference type="Pfam" id="PF00515">
    <property type="entry name" value="TPR_1"/>
    <property type="match status" value="2"/>
</dbReference>
<dbReference type="Pfam" id="PF13414">
    <property type="entry name" value="TPR_11"/>
    <property type="match status" value="2"/>
</dbReference>
<evidence type="ECO:0000256" key="5">
    <source>
        <dbReference type="ARBA" id="ARBA00026193"/>
    </source>
</evidence>
<evidence type="ECO:0000256" key="7">
    <source>
        <dbReference type="PROSITE-ProRule" id="PRU00339"/>
    </source>
</evidence>
<feature type="compositionally biased region" description="Acidic residues" evidence="8">
    <location>
        <begin position="217"/>
        <end position="228"/>
    </location>
</feature>
<dbReference type="SUPFAM" id="SSF48452">
    <property type="entry name" value="TPR-like"/>
    <property type="match status" value="3"/>
</dbReference>
<organism evidence="10 11">
    <name type="scientific">Hypsibius exemplaris</name>
    <name type="common">Freshwater tardigrade</name>
    <dbReference type="NCBI Taxonomy" id="2072580"/>
    <lineage>
        <taxon>Eukaryota</taxon>
        <taxon>Metazoa</taxon>
        <taxon>Ecdysozoa</taxon>
        <taxon>Tardigrada</taxon>
        <taxon>Eutardigrada</taxon>
        <taxon>Parachela</taxon>
        <taxon>Hypsibioidea</taxon>
        <taxon>Hypsibiidae</taxon>
        <taxon>Hypsibius</taxon>
    </lineage>
</organism>
<feature type="repeat" description="TPR" evidence="7">
    <location>
        <begin position="5"/>
        <end position="38"/>
    </location>
</feature>
<feature type="repeat" description="TPR" evidence="7">
    <location>
        <begin position="403"/>
        <end position="436"/>
    </location>
</feature>
<evidence type="ECO:0000256" key="6">
    <source>
        <dbReference type="ARBA" id="ARBA00045590"/>
    </source>
</evidence>
<dbReference type="AlphaFoldDB" id="A0A1W0W9P3"/>
<dbReference type="GO" id="GO:0120293">
    <property type="term" value="C:dynein axonemal particle"/>
    <property type="evidence" value="ECO:0007669"/>
    <property type="project" value="UniProtKB-SubCell"/>
</dbReference>